<keyword evidence="5 6" id="KW-0472">Membrane</keyword>
<dbReference type="Gene3D" id="1.20.1250.20">
    <property type="entry name" value="MFS general substrate transporter like domains"/>
    <property type="match status" value="1"/>
</dbReference>
<feature type="domain" description="Major facilitator superfamily (MFS) profile" evidence="7">
    <location>
        <begin position="1"/>
        <end position="451"/>
    </location>
</feature>
<dbReference type="GO" id="GO:0005886">
    <property type="term" value="C:plasma membrane"/>
    <property type="evidence" value="ECO:0007669"/>
    <property type="project" value="UniProtKB-SubCell"/>
</dbReference>
<feature type="transmembrane region" description="Helical" evidence="6">
    <location>
        <begin position="105"/>
        <end position="130"/>
    </location>
</feature>
<organism evidence="8 9">
    <name type="scientific">Plasmodium fragile</name>
    <dbReference type="NCBI Taxonomy" id="5857"/>
    <lineage>
        <taxon>Eukaryota</taxon>
        <taxon>Sar</taxon>
        <taxon>Alveolata</taxon>
        <taxon>Apicomplexa</taxon>
        <taxon>Aconoidasida</taxon>
        <taxon>Haemosporida</taxon>
        <taxon>Plasmodiidae</taxon>
        <taxon>Plasmodium</taxon>
        <taxon>Plasmodium (Plasmodium)</taxon>
    </lineage>
</organism>
<feature type="transmembrane region" description="Helical" evidence="6">
    <location>
        <begin position="400"/>
        <end position="420"/>
    </location>
</feature>
<dbReference type="OrthoDB" id="6612291at2759"/>
<evidence type="ECO:0000313" key="9">
    <source>
        <dbReference type="Proteomes" id="UP000054561"/>
    </source>
</evidence>
<dbReference type="Pfam" id="PF00083">
    <property type="entry name" value="Sugar_tr"/>
    <property type="match status" value="1"/>
</dbReference>
<keyword evidence="4 6" id="KW-1133">Transmembrane helix</keyword>
<evidence type="ECO:0000256" key="5">
    <source>
        <dbReference type="ARBA" id="ARBA00023136"/>
    </source>
</evidence>
<dbReference type="InterPro" id="IPR020846">
    <property type="entry name" value="MFS_dom"/>
</dbReference>
<keyword evidence="9" id="KW-1185">Reference proteome</keyword>
<evidence type="ECO:0000256" key="2">
    <source>
        <dbReference type="ARBA" id="ARBA00022448"/>
    </source>
</evidence>
<keyword evidence="3 6" id="KW-0812">Transmembrane</keyword>
<dbReference type="PANTHER" id="PTHR23503:SF8">
    <property type="entry name" value="FACILITATED GLUCOSE TRANSPORTER PROTEIN 1"/>
    <property type="match status" value="1"/>
</dbReference>
<dbReference type="SUPFAM" id="SSF103473">
    <property type="entry name" value="MFS general substrate transporter"/>
    <property type="match status" value="1"/>
</dbReference>
<dbReference type="Proteomes" id="UP000054561">
    <property type="component" value="Unassembled WGS sequence"/>
</dbReference>
<proteinExistence type="predicted"/>
<dbReference type="VEuPathDB" id="PlasmoDB:AK88_01688"/>
<dbReference type="InterPro" id="IPR036259">
    <property type="entry name" value="MFS_trans_sf"/>
</dbReference>
<feature type="transmembrane region" description="Helical" evidence="6">
    <location>
        <begin position="335"/>
        <end position="356"/>
    </location>
</feature>
<accession>A0A0D9QNX5</accession>
<feature type="transmembrane region" description="Helical" evidence="6">
    <location>
        <begin position="302"/>
        <end position="323"/>
    </location>
</feature>
<dbReference type="PANTHER" id="PTHR23503">
    <property type="entry name" value="SOLUTE CARRIER FAMILY 2"/>
    <property type="match status" value="1"/>
</dbReference>
<dbReference type="OMA" id="GHMIWTH"/>
<feature type="transmembrane region" description="Helical" evidence="6">
    <location>
        <begin position="186"/>
        <end position="210"/>
    </location>
</feature>
<dbReference type="GeneID" id="24267002"/>
<protein>
    <recommendedName>
        <fullName evidence="7">Major facilitator superfamily (MFS) profile domain-containing protein</fullName>
    </recommendedName>
</protein>
<evidence type="ECO:0000313" key="8">
    <source>
        <dbReference type="EMBL" id="KJP88608.1"/>
    </source>
</evidence>
<dbReference type="AlphaFoldDB" id="A0A0D9QNX5"/>
<evidence type="ECO:0000259" key="7">
    <source>
        <dbReference type="PROSITE" id="PS50850"/>
    </source>
</evidence>
<feature type="transmembrane region" description="Helical" evidence="6">
    <location>
        <begin position="51"/>
        <end position="74"/>
    </location>
</feature>
<evidence type="ECO:0000256" key="4">
    <source>
        <dbReference type="ARBA" id="ARBA00022989"/>
    </source>
</evidence>
<gene>
    <name evidence="8" type="ORF">AK88_01688</name>
</gene>
<dbReference type="RefSeq" id="XP_012334746.1">
    <property type="nucleotide sequence ID" value="XM_012479323.1"/>
</dbReference>
<dbReference type="InterPro" id="IPR005828">
    <property type="entry name" value="MFS_sugar_transport-like"/>
</dbReference>
<feature type="transmembrane region" description="Helical" evidence="6">
    <location>
        <begin position="362"/>
        <end position="388"/>
    </location>
</feature>
<comment type="subcellular location">
    <subcellularLocation>
        <location evidence="1">Cell membrane</location>
        <topology evidence="1">Multi-pass membrane protein</topology>
    </subcellularLocation>
</comment>
<evidence type="ECO:0000256" key="1">
    <source>
        <dbReference type="ARBA" id="ARBA00004651"/>
    </source>
</evidence>
<dbReference type="GO" id="GO:0015149">
    <property type="term" value="F:hexose transmembrane transporter activity"/>
    <property type="evidence" value="ECO:0007669"/>
    <property type="project" value="TreeGrafter"/>
</dbReference>
<feature type="transmembrane region" description="Helical" evidence="6">
    <location>
        <begin position="426"/>
        <end position="447"/>
    </location>
</feature>
<dbReference type="PROSITE" id="PS50850">
    <property type="entry name" value="MFS"/>
    <property type="match status" value="1"/>
</dbReference>
<sequence>MLYLTTVISNACLAILNCGLCLSATNLARMMILKDFKICPEGHMKCDKERWYFVTFYFTLYMSAFFGCLISLFFRSANRRKGLMGVHCLYIIGSLLTIYSSPHIILFLFSQAFFGLAIGGSVVTASCYILEYTPKEHQKFYGFYIQIFFALGLLISYIFGAMYANIRFSNPKTTYWVFTVLYKLHLAMPLIFSVVSLLLFSFTFTLDTPLHLYESKKFKKFDKLKTKINVQEFNEKEEYHKNEKTKEVSLLGKDLTIVNFFKNELLRKTSFVGMLLCFLYSLNGSFLFFNSIFSFFKAFPSTMANTFISVGFVLLYFISSIVCTKLIQTYEKKDLLITGLVVQAISAACLVGSYFLDFTSLIHKIMLIVSISSYFVGLSLGFGHMIWTHVFDLFPKECKVVGAFFSYYSLFLGAFFISVLLEFISIRYYSYLFILCLISLFVSIVSFSKCYKDERVAIARHPSMED</sequence>
<name>A0A0D9QNX5_PLAFR</name>
<reference evidence="8 9" key="1">
    <citation type="submission" date="2014-03" db="EMBL/GenBank/DDBJ databases">
        <title>The Genome Sequence of Plasmodium fragile nilgiri.</title>
        <authorList>
            <consortium name="The Broad Institute Genomics Platform"/>
            <consortium name="The Broad Institute Genome Sequencing Center for Infectious Disease"/>
            <person name="Neafsey D."/>
            <person name="Duraisingh M."/>
            <person name="Young S.K."/>
            <person name="Zeng Q."/>
            <person name="Gargeya S."/>
            <person name="Abouelleil A."/>
            <person name="Alvarado L."/>
            <person name="Chapman S.B."/>
            <person name="Gainer-Dewar J."/>
            <person name="Goldberg J."/>
            <person name="Griggs A."/>
            <person name="Gujja S."/>
            <person name="Hansen M."/>
            <person name="Howarth C."/>
            <person name="Imamovic A."/>
            <person name="Larimer J."/>
            <person name="Pearson M."/>
            <person name="Poon T.W."/>
            <person name="Priest M."/>
            <person name="Roberts A."/>
            <person name="Saif S."/>
            <person name="Shea T."/>
            <person name="Sykes S."/>
            <person name="Wortman J."/>
            <person name="Nusbaum C."/>
            <person name="Birren B."/>
        </authorList>
    </citation>
    <scope>NUCLEOTIDE SEQUENCE [LARGE SCALE GENOMIC DNA]</scope>
    <source>
        <strain evidence="9">nilgiri</strain>
    </source>
</reference>
<dbReference type="InterPro" id="IPR045263">
    <property type="entry name" value="GLUT"/>
</dbReference>
<feature type="transmembrane region" description="Helical" evidence="6">
    <location>
        <begin position="142"/>
        <end position="166"/>
    </location>
</feature>
<dbReference type="EMBL" id="KQ001659">
    <property type="protein sequence ID" value="KJP88608.1"/>
    <property type="molecule type" value="Genomic_DNA"/>
</dbReference>
<evidence type="ECO:0000256" key="6">
    <source>
        <dbReference type="SAM" id="Phobius"/>
    </source>
</evidence>
<feature type="transmembrane region" description="Helical" evidence="6">
    <location>
        <begin position="81"/>
        <end position="99"/>
    </location>
</feature>
<feature type="transmembrane region" description="Helical" evidence="6">
    <location>
        <begin position="271"/>
        <end position="296"/>
    </location>
</feature>
<evidence type="ECO:0000256" key="3">
    <source>
        <dbReference type="ARBA" id="ARBA00022692"/>
    </source>
</evidence>
<keyword evidence="2" id="KW-0813">Transport</keyword>